<feature type="site" description="Positions MEP for the nucleophilic attack" evidence="7">
    <location>
        <position position="154"/>
    </location>
</feature>
<evidence type="ECO:0000256" key="7">
    <source>
        <dbReference type="HAMAP-Rule" id="MF_00108"/>
    </source>
</evidence>
<keyword evidence="5 7" id="KW-0548">Nucleotidyltransferase</keyword>
<dbReference type="PANTHER" id="PTHR32125">
    <property type="entry name" value="2-C-METHYL-D-ERYTHRITOL 4-PHOSPHATE CYTIDYLYLTRANSFERASE, CHLOROPLASTIC"/>
    <property type="match status" value="1"/>
</dbReference>
<dbReference type="Proteomes" id="UP000886070">
    <property type="component" value="Unassembled WGS sequence"/>
</dbReference>
<proteinExistence type="inferred from homology"/>
<protein>
    <recommendedName>
        <fullName evidence="7">2-C-methyl-D-erythritol 4-phosphate cytidylyltransferase</fullName>
        <ecNumber evidence="7">2.7.7.60</ecNumber>
    </recommendedName>
    <alternativeName>
        <fullName evidence="7">4-diphosphocytidyl-2C-methyl-D-erythritol synthase</fullName>
    </alternativeName>
    <alternativeName>
        <fullName evidence="7">MEP cytidylyltransferase</fullName>
        <shortName evidence="7">MCT</shortName>
    </alternativeName>
</protein>
<dbReference type="NCBIfam" id="TIGR00453">
    <property type="entry name" value="ispD"/>
    <property type="match status" value="1"/>
</dbReference>
<gene>
    <name evidence="7 8" type="primary">ispD</name>
    <name evidence="8" type="ORF">ENL39_05270</name>
</gene>
<dbReference type="GO" id="GO:0050518">
    <property type="term" value="F:2-C-methyl-D-erythritol 4-phosphate cytidylyltransferase activity"/>
    <property type="evidence" value="ECO:0007669"/>
    <property type="project" value="UniProtKB-UniRule"/>
</dbReference>
<evidence type="ECO:0000256" key="5">
    <source>
        <dbReference type="ARBA" id="ARBA00022695"/>
    </source>
</evidence>
<evidence type="ECO:0000256" key="1">
    <source>
        <dbReference type="ARBA" id="ARBA00001282"/>
    </source>
</evidence>
<feature type="site" description="Transition state stabilizer" evidence="7">
    <location>
        <position position="15"/>
    </location>
</feature>
<dbReference type="PROSITE" id="PS01295">
    <property type="entry name" value="ISPD"/>
    <property type="match status" value="1"/>
</dbReference>
<evidence type="ECO:0000256" key="4">
    <source>
        <dbReference type="ARBA" id="ARBA00022679"/>
    </source>
</evidence>
<dbReference type="GO" id="GO:0019288">
    <property type="term" value="P:isopentenyl diphosphate biosynthetic process, methylerythritol 4-phosphate pathway"/>
    <property type="evidence" value="ECO:0007669"/>
    <property type="project" value="UniProtKB-UniRule"/>
</dbReference>
<comment type="function">
    <text evidence="7">Catalyzes the formation of 4-diphosphocytidyl-2-C-methyl-D-erythritol from CTP and 2-C-methyl-D-erythritol 4-phosphate (MEP).</text>
</comment>
<evidence type="ECO:0000256" key="6">
    <source>
        <dbReference type="ARBA" id="ARBA00023229"/>
    </source>
</evidence>
<comment type="caution">
    <text evidence="8">The sequence shown here is derived from an EMBL/GenBank/DDBJ whole genome shotgun (WGS) entry which is preliminary data.</text>
</comment>
<evidence type="ECO:0000313" key="8">
    <source>
        <dbReference type="EMBL" id="HHF98880.1"/>
    </source>
</evidence>
<dbReference type="UniPathway" id="UPA00056">
    <property type="reaction ID" value="UER00093"/>
</dbReference>
<evidence type="ECO:0000256" key="3">
    <source>
        <dbReference type="ARBA" id="ARBA00009789"/>
    </source>
</evidence>
<dbReference type="Pfam" id="PF01128">
    <property type="entry name" value="IspD"/>
    <property type="match status" value="1"/>
</dbReference>
<reference evidence="8" key="1">
    <citation type="journal article" date="2020" name="mSystems">
        <title>Genome- and Community-Level Interaction Insights into Carbon Utilization and Element Cycling Functions of Hydrothermarchaeota in Hydrothermal Sediment.</title>
        <authorList>
            <person name="Zhou Z."/>
            <person name="Liu Y."/>
            <person name="Xu W."/>
            <person name="Pan J."/>
            <person name="Luo Z.H."/>
            <person name="Li M."/>
        </authorList>
    </citation>
    <scope>NUCLEOTIDE SEQUENCE [LARGE SCALE GENOMIC DNA]</scope>
    <source>
        <strain evidence="8">HyVt-92</strain>
    </source>
</reference>
<comment type="catalytic activity">
    <reaction evidence="1 7">
        <text>2-C-methyl-D-erythritol 4-phosphate + CTP + H(+) = 4-CDP-2-C-methyl-D-erythritol + diphosphate</text>
        <dbReference type="Rhea" id="RHEA:13429"/>
        <dbReference type="ChEBI" id="CHEBI:15378"/>
        <dbReference type="ChEBI" id="CHEBI:33019"/>
        <dbReference type="ChEBI" id="CHEBI:37563"/>
        <dbReference type="ChEBI" id="CHEBI:57823"/>
        <dbReference type="ChEBI" id="CHEBI:58262"/>
        <dbReference type="EC" id="2.7.7.60"/>
    </reaction>
</comment>
<dbReference type="AlphaFoldDB" id="A0A7V5LZT1"/>
<dbReference type="Gene3D" id="3.90.550.10">
    <property type="entry name" value="Spore Coat Polysaccharide Biosynthesis Protein SpsA, Chain A"/>
    <property type="match status" value="1"/>
</dbReference>
<dbReference type="EC" id="2.7.7.60" evidence="7"/>
<dbReference type="InterPro" id="IPR034683">
    <property type="entry name" value="IspD/TarI"/>
</dbReference>
<dbReference type="PANTHER" id="PTHR32125:SF4">
    <property type="entry name" value="2-C-METHYL-D-ERYTHRITOL 4-PHOSPHATE CYTIDYLYLTRANSFERASE, CHLOROPLASTIC"/>
    <property type="match status" value="1"/>
</dbReference>
<organism evidence="8">
    <name type="scientific">Aerophobetes bacterium</name>
    <dbReference type="NCBI Taxonomy" id="2030807"/>
    <lineage>
        <taxon>Bacteria</taxon>
        <taxon>Candidatus Aerophobota</taxon>
    </lineage>
</organism>
<dbReference type="InterPro" id="IPR001228">
    <property type="entry name" value="IspD"/>
</dbReference>
<accession>A0A7V5LZT1</accession>
<feature type="site" description="Transition state stabilizer" evidence="7">
    <location>
        <position position="22"/>
    </location>
</feature>
<name>A0A7V5LZT1_UNCAE</name>
<sequence length="231" mass="26115">MRTEVVIAAGGKGERFGNNQPKQFCPIAGKPILEWTLDKFEDCSLVDGIILVVPQGMIEYTKRKITLSRYKKIKKIVEGGKERTDSVYNGLSALEEDTQIVLIHDGVRPLVSTSLIELVIRKTEIYGAVIPGVPAKETVKEKNEENFVVKTLPRKKIYLIQTPQGFKKDLIKNAHTRAKLKDFKASDDACLVENIGQRVYIIPGEEKNIKITTCFDFKLAEILLKEEQKRI</sequence>
<evidence type="ECO:0000256" key="2">
    <source>
        <dbReference type="ARBA" id="ARBA00004787"/>
    </source>
</evidence>
<keyword evidence="6 7" id="KW-0414">Isoprene biosynthesis</keyword>
<dbReference type="CDD" id="cd02516">
    <property type="entry name" value="CDP-ME_synthetase"/>
    <property type="match status" value="1"/>
</dbReference>
<dbReference type="EMBL" id="DRTT01000144">
    <property type="protein sequence ID" value="HHF98880.1"/>
    <property type="molecule type" value="Genomic_DNA"/>
</dbReference>
<dbReference type="InterPro" id="IPR050088">
    <property type="entry name" value="IspD/TarI_cytidylyltransf_bact"/>
</dbReference>
<comment type="similarity">
    <text evidence="3 7">Belongs to the IspD/TarI cytidylyltransferase family. IspD subfamily.</text>
</comment>
<comment type="pathway">
    <text evidence="2 7">Isoprenoid biosynthesis; isopentenyl diphosphate biosynthesis via DXP pathway; isopentenyl diphosphate from 1-deoxy-D-xylulose 5-phosphate: step 2/6.</text>
</comment>
<feature type="site" description="Positions MEP for the nucleophilic attack" evidence="7">
    <location>
        <position position="210"/>
    </location>
</feature>
<dbReference type="SUPFAM" id="SSF53448">
    <property type="entry name" value="Nucleotide-diphospho-sugar transferases"/>
    <property type="match status" value="1"/>
</dbReference>
<keyword evidence="4 7" id="KW-0808">Transferase</keyword>
<dbReference type="HAMAP" id="MF_00108">
    <property type="entry name" value="IspD"/>
    <property type="match status" value="1"/>
</dbReference>
<dbReference type="InterPro" id="IPR029044">
    <property type="entry name" value="Nucleotide-diphossugar_trans"/>
</dbReference>
<dbReference type="FunFam" id="3.90.550.10:FF:000003">
    <property type="entry name" value="2-C-methyl-D-erythritol 4-phosphate cytidylyltransferase"/>
    <property type="match status" value="1"/>
</dbReference>
<dbReference type="InterPro" id="IPR018294">
    <property type="entry name" value="ISPD_synthase_CS"/>
</dbReference>